<dbReference type="GO" id="GO:0009982">
    <property type="term" value="F:pseudouridine synthase activity"/>
    <property type="evidence" value="ECO:0007669"/>
    <property type="project" value="InterPro"/>
</dbReference>
<evidence type="ECO:0000313" key="1">
    <source>
        <dbReference type="EMBL" id="EER20207.1"/>
    </source>
</evidence>
<reference evidence="1 2" key="1">
    <citation type="submission" date="2008-07" db="EMBL/GenBank/DDBJ databases">
        <authorList>
            <person name="El-Sayed N."/>
            <person name="Caler E."/>
            <person name="Inman J."/>
            <person name="Amedeo P."/>
            <person name="Hass B."/>
            <person name="Wortman J."/>
        </authorList>
    </citation>
    <scope>NUCLEOTIDE SEQUENCE [LARGE SCALE GENOMIC DNA]</scope>
    <source>
        <strain evidence="2">ATCC 50983 / TXsc</strain>
    </source>
</reference>
<dbReference type="GeneID" id="9053725"/>
<dbReference type="AlphaFoldDB" id="C5K5Q0"/>
<dbReference type="GO" id="GO:0003723">
    <property type="term" value="F:RNA binding"/>
    <property type="evidence" value="ECO:0007669"/>
    <property type="project" value="InterPro"/>
</dbReference>
<sequence>MAYHQSHLRSAIAGRRHLGDASIGAKIGLSSRRSSRVVLEGKELFPYSPFDYAIQEVDSQGYARAVPSSVRKVMAMSRRKKAALKGIDHKREPSSVIDNKKTSFVSFTLCKVDMSTLTAIANISSATGIPVQEFIFTDKTDSYALTGQRICVRSEYLASLREFEAQQNFLDGFGITECSYMEEDISPYAPHVGNLYRLRFPMNSHLVGDALLVKDFPRAMRLLIEYFRETTTSEVLKEAAEE</sequence>
<keyword evidence="2" id="KW-1185">Reference proteome</keyword>
<protein>
    <submittedName>
        <fullName evidence="1">Uncharacterized protein</fullName>
    </submittedName>
</protein>
<dbReference type="InterPro" id="IPR020103">
    <property type="entry name" value="PsdUridine_synth_cat_dom_sf"/>
</dbReference>
<dbReference type="InterPro" id="IPR042214">
    <property type="entry name" value="TruD_catalytic"/>
</dbReference>
<dbReference type="RefSeq" id="XP_002788411.1">
    <property type="nucleotide sequence ID" value="XM_002788365.1"/>
</dbReference>
<accession>C5K5Q0</accession>
<evidence type="ECO:0000313" key="2">
    <source>
        <dbReference type="Proteomes" id="UP000007800"/>
    </source>
</evidence>
<dbReference type="OrthoDB" id="26525at2759"/>
<proteinExistence type="predicted"/>
<dbReference type="GO" id="GO:0001522">
    <property type="term" value="P:pseudouridine synthesis"/>
    <property type="evidence" value="ECO:0007669"/>
    <property type="project" value="InterPro"/>
</dbReference>
<dbReference type="Proteomes" id="UP000007800">
    <property type="component" value="Unassembled WGS sequence"/>
</dbReference>
<dbReference type="SUPFAM" id="SSF55120">
    <property type="entry name" value="Pseudouridine synthase"/>
    <property type="match status" value="1"/>
</dbReference>
<name>C5K5Q0_PERM5</name>
<dbReference type="EMBL" id="GG670703">
    <property type="protein sequence ID" value="EER20207.1"/>
    <property type="molecule type" value="Genomic_DNA"/>
</dbReference>
<gene>
    <name evidence="1" type="ORF">Pmar_PMAR015206</name>
</gene>
<organism evidence="2">
    <name type="scientific">Perkinsus marinus (strain ATCC 50983 / TXsc)</name>
    <dbReference type="NCBI Taxonomy" id="423536"/>
    <lineage>
        <taxon>Eukaryota</taxon>
        <taxon>Sar</taxon>
        <taxon>Alveolata</taxon>
        <taxon>Perkinsozoa</taxon>
        <taxon>Perkinsea</taxon>
        <taxon>Perkinsida</taxon>
        <taxon>Perkinsidae</taxon>
        <taxon>Perkinsus</taxon>
    </lineage>
</organism>
<dbReference type="Gene3D" id="3.30.2350.20">
    <property type="entry name" value="TruD, catalytic domain"/>
    <property type="match status" value="1"/>
</dbReference>
<dbReference type="InParanoid" id="C5K5Q0"/>